<dbReference type="STRING" id="1134406.ADN00_07400"/>
<keyword evidence="6 16" id="KW-0132">Cell division</keyword>
<evidence type="ECO:0000256" key="16">
    <source>
        <dbReference type="HAMAP-Rule" id="MF_00037"/>
    </source>
</evidence>
<dbReference type="RefSeq" id="WP_075062344.1">
    <property type="nucleotide sequence ID" value="NZ_LGCL01000019.1"/>
</dbReference>
<dbReference type="GO" id="GO:0005829">
    <property type="term" value="C:cytosol"/>
    <property type="evidence" value="ECO:0007669"/>
    <property type="project" value="TreeGrafter"/>
</dbReference>
<feature type="domain" description="FAD-binding PCMH-type" evidence="17">
    <location>
        <begin position="31"/>
        <end position="215"/>
    </location>
</feature>
<dbReference type="GO" id="GO:0071555">
    <property type="term" value="P:cell wall organization"/>
    <property type="evidence" value="ECO:0007669"/>
    <property type="project" value="UniProtKB-KW"/>
</dbReference>
<sequence>MDETVLTNLKQLFGSRLKENAPVSAFCTAQTGGKADILLVVNSATELREAALRLWQANLPFRVLGAGSNVLIADKGYRGAVIINRAKAYQIHAEADPPYLWAESGANLGGLARQAAIQGLSGLEWAAPVPGTLGGAVYGNAGAHGGDMAGNLALADILHPSGEMTQWNASQMAYQYRSSALKRSAEKAVILSASLHLSRSTRQQVTALMTKNLEQRRRTQPPGASMGSMFKNPPGDYAGRLIEAAGLKGARVGGVQISPLHANFFVNTGSATAADIYQLIHQARQAVQERFGVLLDLEIELLGDFEAA</sequence>
<dbReference type="Gene3D" id="3.90.78.10">
    <property type="entry name" value="UDP-N-acetylenolpyruvoylglucosamine reductase, C-terminal domain"/>
    <property type="match status" value="1"/>
</dbReference>
<dbReference type="Gene3D" id="3.30.43.10">
    <property type="entry name" value="Uridine Diphospho-n-acetylenolpyruvylglucosamine Reductase, domain 2"/>
    <property type="match status" value="1"/>
</dbReference>
<feature type="active site" description="Proton donor" evidence="16">
    <location>
        <position position="228"/>
    </location>
</feature>
<keyword evidence="9 16" id="KW-0521">NADP</keyword>
<evidence type="ECO:0000256" key="4">
    <source>
        <dbReference type="ARBA" id="ARBA00004752"/>
    </source>
</evidence>
<gene>
    <name evidence="16" type="primary">murB</name>
    <name evidence="18" type="ORF">ADN00_07400</name>
</gene>
<dbReference type="GO" id="GO:0008360">
    <property type="term" value="P:regulation of cell shape"/>
    <property type="evidence" value="ECO:0007669"/>
    <property type="project" value="UniProtKB-KW"/>
</dbReference>
<dbReference type="InterPro" id="IPR036635">
    <property type="entry name" value="MurB_C_sf"/>
</dbReference>
<keyword evidence="7 16" id="KW-0285">Flavoprotein</keyword>
<dbReference type="InterPro" id="IPR016169">
    <property type="entry name" value="FAD-bd_PCMH_sub2"/>
</dbReference>
<evidence type="ECO:0000256" key="3">
    <source>
        <dbReference type="ARBA" id="ARBA00004496"/>
    </source>
</evidence>
<keyword evidence="14 16" id="KW-0961">Cell wall biogenesis/degradation</keyword>
<comment type="subcellular location">
    <subcellularLocation>
        <location evidence="3 16">Cytoplasm</location>
    </subcellularLocation>
</comment>
<evidence type="ECO:0000256" key="8">
    <source>
        <dbReference type="ARBA" id="ARBA00022827"/>
    </source>
</evidence>
<evidence type="ECO:0000256" key="7">
    <source>
        <dbReference type="ARBA" id="ARBA00022630"/>
    </source>
</evidence>
<comment type="similarity">
    <text evidence="16">Belongs to the MurB family.</text>
</comment>
<feature type="active site" evidence="16">
    <location>
        <position position="298"/>
    </location>
</feature>
<proteinExistence type="inferred from homology"/>
<dbReference type="EC" id="1.3.1.98" evidence="16"/>
<dbReference type="NCBIfam" id="NF010480">
    <property type="entry name" value="PRK13905.1"/>
    <property type="match status" value="1"/>
</dbReference>
<comment type="catalytic activity">
    <reaction evidence="15 16">
        <text>UDP-N-acetyl-alpha-D-muramate + NADP(+) = UDP-N-acetyl-3-O-(1-carboxyvinyl)-alpha-D-glucosamine + NADPH + H(+)</text>
        <dbReference type="Rhea" id="RHEA:12248"/>
        <dbReference type="ChEBI" id="CHEBI:15378"/>
        <dbReference type="ChEBI" id="CHEBI:57783"/>
        <dbReference type="ChEBI" id="CHEBI:58349"/>
        <dbReference type="ChEBI" id="CHEBI:68483"/>
        <dbReference type="ChEBI" id="CHEBI:70757"/>
        <dbReference type="EC" id="1.3.1.98"/>
    </reaction>
</comment>
<dbReference type="InterPro" id="IPR036318">
    <property type="entry name" value="FAD-bd_PCMH-like_sf"/>
</dbReference>
<keyword evidence="13 16" id="KW-0131">Cell cycle</keyword>
<dbReference type="Pfam" id="PF02873">
    <property type="entry name" value="MurB_C"/>
    <property type="match status" value="1"/>
</dbReference>
<evidence type="ECO:0000256" key="14">
    <source>
        <dbReference type="ARBA" id="ARBA00023316"/>
    </source>
</evidence>
<comment type="caution">
    <text evidence="18">The sequence shown here is derived from an EMBL/GenBank/DDBJ whole genome shotgun (WGS) entry which is preliminary data.</text>
</comment>
<dbReference type="PANTHER" id="PTHR21071">
    <property type="entry name" value="UDP-N-ACETYLENOLPYRUVOYLGLUCOSAMINE REDUCTASE"/>
    <property type="match status" value="1"/>
</dbReference>
<evidence type="ECO:0000256" key="9">
    <source>
        <dbReference type="ARBA" id="ARBA00022857"/>
    </source>
</evidence>
<comment type="function">
    <text evidence="2 16">Cell wall formation.</text>
</comment>
<dbReference type="GO" id="GO:0009252">
    <property type="term" value="P:peptidoglycan biosynthetic process"/>
    <property type="evidence" value="ECO:0007669"/>
    <property type="project" value="UniProtKB-UniRule"/>
</dbReference>
<accession>A0A0N8GNJ6</accession>
<dbReference type="HAMAP" id="MF_00037">
    <property type="entry name" value="MurB"/>
    <property type="match status" value="1"/>
</dbReference>
<organism evidence="18 19">
    <name type="scientific">Ornatilinea apprima</name>
    <dbReference type="NCBI Taxonomy" id="1134406"/>
    <lineage>
        <taxon>Bacteria</taxon>
        <taxon>Bacillati</taxon>
        <taxon>Chloroflexota</taxon>
        <taxon>Anaerolineae</taxon>
        <taxon>Anaerolineales</taxon>
        <taxon>Anaerolineaceae</taxon>
        <taxon>Ornatilinea</taxon>
    </lineage>
</organism>
<evidence type="ECO:0000313" key="19">
    <source>
        <dbReference type="Proteomes" id="UP000050417"/>
    </source>
</evidence>
<evidence type="ECO:0000256" key="2">
    <source>
        <dbReference type="ARBA" id="ARBA00003921"/>
    </source>
</evidence>
<keyword evidence="12 16" id="KW-0560">Oxidoreductase</keyword>
<dbReference type="Gene3D" id="3.30.465.10">
    <property type="match status" value="1"/>
</dbReference>
<dbReference type="SUPFAM" id="SSF56176">
    <property type="entry name" value="FAD-binding/transporter-associated domain-like"/>
    <property type="match status" value="1"/>
</dbReference>
<evidence type="ECO:0000256" key="1">
    <source>
        <dbReference type="ARBA" id="ARBA00001974"/>
    </source>
</evidence>
<dbReference type="GO" id="GO:0051301">
    <property type="term" value="P:cell division"/>
    <property type="evidence" value="ECO:0007669"/>
    <property type="project" value="UniProtKB-KW"/>
</dbReference>
<dbReference type="PATRIC" id="fig|1134406.4.peg.3303"/>
<name>A0A0N8GNJ6_9CHLR</name>
<dbReference type="AlphaFoldDB" id="A0A0N8GNJ6"/>
<dbReference type="InterPro" id="IPR016167">
    <property type="entry name" value="FAD-bd_PCMH_sub1"/>
</dbReference>
<keyword evidence="11 16" id="KW-0573">Peptidoglycan synthesis</keyword>
<dbReference type="InterPro" id="IPR011601">
    <property type="entry name" value="MurB_C"/>
</dbReference>
<evidence type="ECO:0000256" key="6">
    <source>
        <dbReference type="ARBA" id="ARBA00022618"/>
    </source>
</evidence>
<protein>
    <recommendedName>
        <fullName evidence="16">UDP-N-acetylenolpyruvoylglucosamine reductase</fullName>
        <ecNumber evidence="16">1.3.1.98</ecNumber>
    </recommendedName>
    <alternativeName>
        <fullName evidence="16">UDP-N-acetylmuramate dehydrogenase</fullName>
    </alternativeName>
</protein>
<evidence type="ECO:0000256" key="15">
    <source>
        <dbReference type="ARBA" id="ARBA00048914"/>
    </source>
</evidence>
<dbReference type="Proteomes" id="UP000050417">
    <property type="component" value="Unassembled WGS sequence"/>
</dbReference>
<feature type="active site" evidence="16">
    <location>
        <position position="177"/>
    </location>
</feature>
<evidence type="ECO:0000256" key="10">
    <source>
        <dbReference type="ARBA" id="ARBA00022960"/>
    </source>
</evidence>
<dbReference type="GO" id="GO:0008762">
    <property type="term" value="F:UDP-N-acetylmuramate dehydrogenase activity"/>
    <property type="evidence" value="ECO:0007669"/>
    <property type="project" value="UniProtKB-UniRule"/>
</dbReference>
<dbReference type="PANTHER" id="PTHR21071:SF4">
    <property type="entry name" value="UDP-N-ACETYLENOLPYRUVOYLGLUCOSAMINE REDUCTASE"/>
    <property type="match status" value="1"/>
</dbReference>
<dbReference type="InterPro" id="IPR016166">
    <property type="entry name" value="FAD-bd_PCMH"/>
</dbReference>
<dbReference type="OrthoDB" id="9804753at2"/>
<dbReference type="UniPathway" id="UPA00219"/>
<dbReference type="EMBL" id="LGCL01000019">
    <property type="protein sequence ID" value="KPL78282.1"/>
    <property type="molecule type" value="Genomic_DNA"/>
</dbReference>
<evidence type="ECO:0000259" key="17">
    <source>
        <dbReference type="PROSITE" id="PS51387"/>
    </source>
</evidence>
<dbReference type="InterPro" id="IPR003170">
    <property type="entry name" value="MurB"/>
</dbReference>
<dbReference type="PROSITE" id="PS51387">
    <property type="entry name" value="FAD_PCMH"/>
    <property type="match status" value="1"/>
</dbReference>
<dbReference type="NCBIfam" id="TIGR00179">
    <property type="entry name" value="murB"/>
    <property type="match status" value="1"/>
</dbReference>
<reference evidence="18 19" key="1">
    <citation type="submission" date="2015-07" db="EMBL/GenBank/DDBJ databases">
        <title>Genome sequence of Ornatilinea apprima DSM 23815.</title>
        <authorList>
            <person name="Hemp J."/>
            <person name="Ward L.M."/>
            <person name="Pace L.A."/>
            <person name="Fischer W.W."/>
        </authorList>
    </citation>
    <scope>NUCLEOTIDE SEQUENCE [LARGE SCALE GENOMIC DNA]</scope>
    <source>
        <strain evidence="18 19">P3M-1</strain>
    </source>
</reference>
<dbReference type="Pfam" id="PF01565">
    <property type="entry name" value="FAD_binding_4"/>
    <property type="match status" value="1"/>
</dbReference>
<comment type="cofactor">
    <cofactor evidence="1 16">
        <name>FAD</name>
        <dbReference type="ChEBI" id="CHEBI:57692"/>
    </cofactor>
</comment>
<keyword evidence="10 16" id="KW-0133">Cell shape</keyword>
<keyword evidence="5 16" id="KW-0963">Cytoplasm</keyword>
<comment type="pathway">
    <text evidence="4 16">Cell wall biogenesis; peptidoglycan biosynthesis.</text>
</comment>
<evidence type="ECO:0000256" key="5">
    <source>
        <dbReference type="ARBA" id="ARBA00022490"/>
    </source>
</evidence>
<dbReference type="GO" id="GO:0071949">
    <property type="term" value="F:FAD binding"/>
    <property type="evidence" value="ECO:0007669"/>
    <property type="project" value="InterPro"/>
</dbReference>
<dbReference type="InterPro" id="IPR006094">
    <property type="entry name" value="Oxid_FAD_bind_N"/>
</dbReference>
<keyword evidence="19" id="KW-1185">Reference proteome</keyword>
<dbReference type="SUPFAM" id="SSF56194">
    <property type="entry name" value="Uridine diphospho-N-Acetylenolpyruvylglucosamine reductase, MurB, C-terminal domain"/>
    <property type="match status" value="1"/>
</dbReference>
<evidence type="ECO:0000313" key="18">
    <source>
        <dbReference type="EMBL" id="KPL78282.1"/>
    </source>
</evidence>
<keyword evidence="8 16" id="KW-0274">FAD</keyword>
<evidence type="ECO:0000256" key="12">
    <source>
        <dbReference type="ARBA" id="ARBA00023002"/>
    </source>
</evidence>
<evidence type="ECO:0000256" key="11">
    <source>
        <dbReference type="ARBA" id="ARBA00022984"/>
    </source>
</evidence>
<evidence type="ECO:0000256" key="13">
    <source>
        <dbReference type="ARBA" id="ARBA00023306"/>
    </source>
</evidence>